<dbReference type="Gene3D" id="2.60.120.1440">
    <property type="match status" value="1"/>
</dbReference>
<dbReference type="RefSeq" id="WP_320185033.1">
    <property type="nucleotide sequence ID" value="NZ_CP138332.1"/>
</dbReference>
<evidence type="ECO:0000313" key="4">
    <source>
        <dbReference type="Proteomes" id="UP001597525"/>
    </source>
</evidence>
<gene>
    <name evidence="3" type="ORF">ACFS7Y_07760</name>
</gene>
<dbReference type="PIRSF" id="PIRSF018266">
    <property type="entry name" value="FecR"/>
    <property type="match status" value="1"/>
</dbReference>
<proteinExistence type="predicted"/>
<accession>A0ABW6BFB2</accession>
<reference evidence="4" key="1">
    <citation type="journal article" date="2019" name="Int. J. Syst. Evol. Microbiol.">
        <title>The Global Catalogue of Microorganisms (GCM) 10K type strain sequencing project: providing services to taxonomists for standard genome sequencing and annotation.</title>
        <authorList>
            <consortium name="The Broad Institute Genomics Platform"/>
            <consortium name="The Broad Institute Genome Sequencing Center for Infectious Disease"/>
            <person name="Wu L."/>
            <person name="Ma J."/>
        </authorList>
    </citation>
    <scope>NUCLEOTIDE SEQUENCE [LARGE SCALE GENOMIC DNA]</scope>
    <source>
        <strain evidence="4">KCTC 22814</strain>
    </source>
</reference>
<dbReference type="PANTHER" id="PTHR30273">
    <property type="entry name" value="PERIPLASMIC SIGNAL SENSOR AND SIGMA FACTOR ACTIVATOR FECR-RELATED"/>
    <property type="match status" value="1"/>
</dbReference>
<keyword evidence="4" id="KW-1185">Reference proteome</keyword>
<dbReference type="InterPro" id="IPR012373">
    <property type="entry name" value="Ferrdict_sens_TM"/>
</dbReference>
<organism evidence="3 4">
    <name type="scientific">Sphingobacterium bambusae</name>
    <dbReference type="NCBI Taxonomy" id="662858"/>
    <lineage>
        <taxon>Bacteria</taxon>
        <taxon>Pseudomonadati</taxon>
        <taxon>Bacteroidota</taxon>
        <taxon>Sphingobacteriia</taxon>
        <taxon>Sphingobacteriales</taxon>
        <taxon>Sphingobacteriaceae</taxon>
        <taxon>Sphingobacterium</taxon>
    </lineage>
</organism>
<name>A0ABW6BFB2_9SPHI</name>
<feature type="domain" description="FecR protein" evidence="1">
    <location>
        <begin position="95"/>
        <end position="186"/>
    </location>
</feature>
<dbReference type="Gene3D" id="3.55.50.30">
    <property type="match status" value="1"/>
</dbReference>
<evidence type="ECO:0000259" key="1">
    <source>
        <dbReference type="Pfam" id="PF04773"/>
    </source>
</evidence>
<dbReference type="EMBL" id="JBHUPB010000005">
    <property type="protein sequence ID" value="MFD2967278.1"/>
    <property type="molecule type" value="Genomic_DNA"/>
</dbReference>
<evidence type="ECO:0000259" key="2">
    <source>
        <dbReference type="Pfam" id="PF16344"/>
    </source>
</evidence>
<evidence type="ECO:0000313" key="3">
    <source>
        <dbReference type="EMBL" id="MFD2967278.1"/>
    </source>
</evidence>
<dbReference type="Proteomes" id="UP001597525">
    <property type="component" value="Unassembled WGS sequence"/>
</dbReference>
<dbReference type="Pfam" id="PF16344">
    <property type="entry name" value="FecR_C"/>
    <property type="match status" value="1"/>
</dbReference>
<dbReference type="Pfam" id="PF04773">
    <property type="entry name" value="FecR"/>
    <property type="match status" value="1"/>
</dbReference>
<dbReference type="InterPro" id="IPR032508">
    <property type="entry name" value="FecR_C"/>
</dbReference>
<feature type="domain" description="Protein FecR C-terminal" evidence="2">
    <location>
        <begin position="231"/>
        <end position="298"/>
    </location>
</feature>
<sequence length="302" mass="34201">MEFDRKLLDAYYRGECTEAQKREVENWLDMEDYAEYQVLTSASQKKSIWKKVKANTIGRHSTLTYKIAAAALLLCCLTFVAIRYQAADTAQEMLTVTTAKGQRAKVLLPDSSLVYLKPQSTLTYSKTFADGRHVQLLGEAFFEVQKDPEHPFTITGDRTETKVLGTSFNLQSRNQQQSLTVLTGKVAYRDLATGQTEIVMPDERAELGVATKLSKQRVSAESYTAWTKDELRFEDMPLGDMIPQLEEWYGVSIKLADRQLAKKTFTGRFHDPSINALLHSVGFALKFDYRIQDSTVTLTAQH</sequence>
<dbReference type="InterPro" id="IPR006860">
    <property type="entry name" value="FecR"/>
</dbReference>
<comment type="caution">
    <text evidence="3">The sequence shown here is derived from an EMBL/GenBank/DDBJ whole genome shotgun (WGS) entry which is preliminary data.</text>
</comment>
<protein>
    <submittedName>
        <fullName evidence="3">FecR family protein</fullName>
    </submittedName>
</protein>
<dbReference type="PANTHER" id="PTHR30273:SF2">
    <property type="entry name" value="PROTEIN FECR"/>
    <property type="match status" value="1"/>
</dbReference>